<dbReference type="EMBL" id="AEVO01000158">
    <property type="protein sequence ID" value="EFY06052.1"/>
    <property type="molecule type" value="Genomic_DNA"/>
</dbReference>
<dbReference type="AlphaFoldDB" id="E8LN46"/>
<evidence type="ECO:0000313" key="1">
    <source>
        <dbReference type="EMBL" id="EFY06052.1"/>
    </source>
</evidence>
<reference evidence="1 2" key="1">
    <citation type="submission" date="2011-01" db="EMBL/GenBank/DDBJ databases">
        <authorList>
            <person name="Weinstock G."/>
            <person name="Sodergren E."/>
            <person name="Clifton S."/>
            <person name="Fulton L."/>
            <person name="Fulton B."/>
            <person name="Courtney L."/>
            <person name="Fronick C."/>
            <person name="Harrison M."/>
            <person name="Strong C."/>
            <person name="Farmer C."/>
            <person name="Delahaunty K."/>
            <person name="Markovic C."/>
            <person name="Hall O."/>
            <person name="Minx P."/>
            <person name="Tomlinson C."/>
            <person name="Mitreva M."/>
            <person name="Hou S."/>
            <person name="Chen J."/>
            <person name="Wollam A."/>
            <person name="Pepin K.H."/>
            <person name="Johnson M."/>
            <person name="Bhonagiri V."/>
            <person name="Zhang X."/>
            <person name="Suruliraj S."/>
            <person name="Warren W."/>
            <person name="Chinwalla A."/>
            <person name="Mardis E.R."/>
            <person name="Wilson R.K."/>
        </authorList>
    </citation>
    <scope>NUCLEOTIDE SEQUENCE [LARGE SCALE GENOMIC DNA]</scope>
    <source>
        <strain evidence="2">DSM 22608 / JCM 16073 / KCTC 15190 / YIT 12066</strain>
    </source>
</reference>
<accession>E8LN46</accession>
<name>E8LN46_SUCHY</name>
<dbReference type="Proteomes" id="UP000018458">
    <property type="component" value="Unassembled WGS sequence"/>
</dbReference>
<dbReference type="InterPro" id="IPR012547">
    <property type="entry name" value="PDDEXK_9"/>
</dbReference>
<dbReference type="HOGENOM" id="CLU_1685655_0_0_6"/>
<sequence length="156" mass="17939">MTSKTGAQISAYYGKKVKAALKAKDYTALKEEFNKILNEFSYESVVSFKEYAFRDVYKVMLQILGYNTYTEYQTALGRSDLCFEDEDRLYICEFKVIGKADSVKEKLEEAKAQIREKRYGLRLSDKEVITFAIIIVNENKDETHGPVREVAAIEIA</sequence>
<dbReference type="STRING" id="762983.HMPREF9444_02200"/>
<evidence type="ECO:0000313" key="2">
    <source>
        <dbReference type="Proteomes" id="UP000018458"/>
    </source>
</evidence>
<protein>
    <submittedName>
        <fullName evidence="1">Uncharacterized protein</fullName>
    </submittedName>
</protein>
<comment type="caution">
    <text evidence="1">The sequence shown here is derived from an EMBL/GenBank/DDBJ whole genome shotgun (WGS) entry which is preliminary data.</text>
</comment>
<keyword evidence="2" id="KW-1185">Reference proteome</keyword>
<gene>
    <name evidence="1" type="ORF">HMPREF9444_02200</name>
</gene>
<organism evidence="1 2">
    <name type="scientific">Succinatimonas hippei (strain DSM 22608 / JCM 16073 / KCTC 15190 / YIT 12066)</name>
    <dbReference type="NCBI Taxonomy" id="762983"/>
    <lineage>
        <taxon>Bacteria</taxon>
        <taxon>Pseudomonadati</taxon>
        <taxon>Pseudomonadota</taxon>
        <taxon>Gammaproteobacteria</taxon>
        <taxon>Aeromonadales</taxon>
        <taxon>Succinivibrionaceae</taxon>
        <taxon>Succinatimonas</taxon>
    </lineage>
</organism>
<dbReference type="Pfam" id="PF08011">
    <property type="entry name" value="PDDEXK_9"/>
    <property type="match status" value="1"/>
</dbReference>
<proteinExistence type="predicted"/>